<comment type="caution">
    <text evidence="1">The sequence shown here is derived from an EMBL/GenBank/DDBJ whole genome shotgun (WGS) entry which is preliminary data.</text>
</comment>
<dbReference type="EMBL" id="SRLO01000599">
    <property type="protein sequence ID" value="TNN50956.1"/>
    <property type="molecule type" value="Genomic_DNA"/>
</dbReference>
<proteinExistence type="predicted"/>
<reference evidence="1 2" key="1">
    <citation type="submission" date="2019-03" db="EMBL/GenBank/DDBJ databases">
        <title>First draft genome of Liparis tanakae, snailfish: a comprehensive survey of snailfish specific genes.</title>
        <authorList>
            <person name="Kim W."/>
            <person name="Song I."/>
            <person name="Jeong J.-H."/>
            <person name="Kim D."/>
            <person name="Kim S."/>
            <person name="Ryu S."/>
            <person name="Song J.Y."/>
            <person name="Lee S.K."/>
        </authorList>
    </citation>
    <scope>NUCLEOTIDE SEQUENCE [LARGE SCALE GENOMIC DNA]</scope>
    <source>
        <tissue evidence="1">Muscle</tissue>
    </source>
</reference>
<accession>A0A4Z2GBI7</accession>
<dbReference type="Proteomes" id="UP000314294">
    <property type="component" value="Unassembled WGS sequence"/>
</dbReference>
<evidence type="ECO:0000313" key="1">
    <source>
        <dbReference type="EMBL" id="TNN50956.1"/>
    </source>
</evidence>
<gene>
    <name evidence="1" type="ORF">EYF80_038829</name>
</gene>
<organism evidence="1 2">
    <name type="scientific">Liparis tanakae</name>
    <name type="common">Tanaka's snailfish</name>
    <dbReference type="NCBI Taxonomy" id="230148"/>
    <lineage>
        <taxon>Eukaryota</taxon>
        <taxon>Metazoa</taxon>
        <taxon>Chordata</taxon>
        <taxon>Craniata</taxon>
        <taxon>Vertebrata</taxon>
        <taxon>Euteleostomi</taxon>
        <taxon>Actinopterygii</taxon>
        <taxon>Neopterygii</taxon>
        <taxon>Teleostei</taxon>
        <taxon>Neoteleostei</taxon>
        <taxon>Acanthomorphata</taxon>
        <taxon>Eupercaria</taxon>
        <taxon>Perciformes</taxon>
        <taxon>Cottioidei</taxon>
        <taxon>Cottales</taxon>
        <taxon>Liparidae</taxon>
        <taxon>Liparis</taxon>
    </lineage>
</organism>
<keyword evidence="2" id="KW-1185">Reference proteome</keyword>
<sequence length="135" mass="15560">MRSYVRHSMWGIGLDVDFKCDFVIIDEAPLWDMKLEKPQSFSLWKNRFRTKQDGLSTDSLRRLKRSTTKRKVASDRQLVSVERCTFDRSKPGNVTGRVLKETDLVPSSCTALGENPTRVNQQLLVRKSGECTCFE</sequence>
<protein>
    <submittedName>
        <fullName evidence="1">Uncharacterized protein</fullName>
    </submittedName>
</protein>
<name>A0A4Z2GBI7_9TELE</name>
<dbReference type="AlphaFoldDB" id="A0A4Z2GBI7"/>
<evidence type="ECO:0000313" key="2">
    <source>
        <dbReference type="Proteomes" id="UP000314294"/>
    </source>
</evidence>